<dbReference type="EMBL" id="JAAGNN010000024">
    <property type="protein sequence ID" value="KAF4073061.1"/>
    <property type="molecule type" value="Genomic_DNA"/>
</dbReference>
<organism evidence="1 2">
    <name type="scientific">Ameiurus melas</name>
    <name type="common">Black bullhead</name>
    <name type="synonym">Silurus melas</name>
    <dbReference type="NCBI Taxonomy" id="219545"/>
    <lineage>
        <taxon>Eukaryota</taxon>
        <taxon>Metazoa</taxon>
        <taxon>Chordata</taxon>
        <taxon>Craniata</taxon>
        <taxon>Vertebrata</taxon>
        <taxon>Euteleostomi</taxon>
        <taxon>Actinopterygii</taxon>
        <taxon>Neopterygii</taxon>
        <taxon>Teleostei</taxon>
        <taxon>Ostariophysi</taxon>
        <taxon>Siluriformes</taxon>
        <taxon>Ictaluridae</taxon>
        <taxon>Ameiurus</taxon>
    </lineage>
</organism>
<name>A0A7J5ZT06_AMEME</name>
<protein>
    <submittedName>
        <fullName evidence="1">Uncharacterized protein</fullName>
    </submittedName>
</protein>
<sequence length="191" mass="20944">MSAQGDLEMFFAGKADEGGRCGSVLLYDDTARYARAYLCLARLHYSIIQLVRHGKDHSFSSNTFNISTGNKRFSEVKKNDVLQHPGFILSAGHGRLSEHKHADCLFDEGSKFTDGMQVHPTNTGQCNMHLCYSDDQPKMYNCTIQQGKSILNVGLTVDKKNTTACSAGNTLKHGGVILLLAFVLPLLSGML</sequence>
<gene>
    <name evidence="1" type="ORF">AMELA_G00254650</name>
</gene>
<keyword evidence="2" id="KW-1185">Reference proteome</keyword>
<reference evidence="1 2" key="1">
    <citation type="submission" date="2020-02" db="EMBL/GenBank/DDBJ databases">
        <title>A chromosome-scale genome assembly of the black bullhead catfish (Ameiurus melas).</title>
        <authorList>
            <person name="Wen M."/>
            <person name="Zham M."/>
            <person name="Cabau C."/>
            <person name="Klopp C."/>
            <person name="Donnadieu C."/>
            <person name="Roques C."/>
            <person name="Bouchez O."/>
            <person name="Lampietro C."/>
            <person name="Jouanno E."/>
            <person name="Herpin A."/>
            <person name="Louis A."/>
            <person name="Berthelot C."/>
            <person name="Parey E."/>
            <person name="Roest-Crollius H."/>
            <person name="Braasch I."/>
            <person name="Postlethwait J."/>
            <person name="Robinson-Rechavi M."/>
            <person name="Echchiki A."/>
            <person name="Begum T."/>
            <person name="Montfort J."/>
            <person name="Schartl M."/>
            <person name="Bobe J."/>
            <person name="Guiguen Y."/>
        </authorList>
    </citation>
    <scope>NUCLEOTIDE SEQUENCE [LARGE SCALE GENOMIC DNA]</scope>
    <source>
        <strain evidence="1">M_S1</strain>
        <tissue evidence="1">Blood</tissue>
    </source>
</reference>
<proteinExistence type="predicted"/>
<dbReference type="Proteomes" id="UP000593565">
    <property type="component" value="Unassembled WGS sequence"/>
</dbReference>
<comment type="caution">
    <text evidence="1">The sequence shown here is derived from an EMBL/GenBank/DDBJ whole genome shotgun (WGS) entry which is preliminary data.</text>
</comment>
<evidence type="ECO:0000313" key="1">
    <source>
        <dbReference type="EMBL" id="KAF4073061.1"/>
    </source>
</evidence>
<evidence type="ECO:0000313" key="2">
    <source>
        <dbReference type="Proteomes" id="UP000593565"/>
    </source>
</evidence>
<dbReference type="AlphaFoldDB" id="A0A7J5ZT06"/>
<accession>A0A7J5ZT06</accession>